<dbReference type="RefSeq" id="WP_030261754.1">
    <property type="nucleotide sequence ID" value="NZ_JBHEZZ010000021.1"/>
</dbReference>
<evidence type="ECO:0000256" key="4">
    <source>
        <dbReference type="ARBA" id="ARBA00022692"/>
    </source>
</evidence>
<feature type="transmembrane region" description="Helical" evidence="9">
    <location>
        <begin position="38"/>
        <end position="58"/>
    </location>
</feature>
<feature type="transmembrane region" description="Helical" evidence="9">
    <location>
        <begin position="89"/>
        <end position="107"/>
    </location>
</feature>
<name>A0ABV6UVL9_9ACTN</name>
<gene>
    <name evidence="11" type="ORF">ACEZDJ_29910</name>
</gene>
<proteinExistence type="predicted"/>
<keyword evidence="6 11" id="KW-0067">ATP-binding</keyword>
<keyword evidence="2" id="KW-0813">Transport</keyword>
<keyword evidence="3" id="KW-1003">Cell membrane</keyword>
<evidence type="ECO:0000313" key="11">
    <source>
        <dbReference type="EMBL" id="MFC1405510.1"/>
    </source>
</evidence>
<feature type="transmembrane region" description="Helical" evidence="9">
    <location>
        <begin position="286"/>
        <end position="308"/>
    </location>
</feature>
<dbReference type="PANTHER" id="PTHR45772:SF9">
    <property type="entry name" value="CONSERVED COMPONENT OF ABC TRANSPORTER FOR NATURAL AMINO ACIDS"/>
    <property type="match status" value="1"/>
</dbReference>
<dbReference type="InterPro" id="IPR032823">
    <property type="entry name" value="BCA_ABC_TP_C"/>
</dbReference>
<feature type="transmembrane region" description="Helical" evidence="9">
    <location>
        <begin position="114"/>
        <end position="134"/>
    </location>
</feature>
<feature type="transmembrane region" description="Helical" evidence="9">
    <location>
        <begin position="159"/>
        <end position="178"/>
    </location>
</feature>
<evidence type="ECO:0000256" key="3">
    <source>
        <dbReference type="ARBA" id="ARBA00022475"/>
    </source>
</evidence>
<dbReference type="CDD" id="cd06581">
    <property type="entry name" value="TM_PBP1_LivM_like"/>
    <property type="match status" value="1"/>
</dbReference>
<comment type="subcellular location">
    <subcellularLocation>
        <location evidence="1">Cell membrane</location>
        <topology evidence="1">Multi-pass membrane protein</topology>
    </subcellularLocation>
</comment>
<reference evidence="11 12" key="1">
    <citation type="submission" date="2024-09" db="EMBL/GenBank/DDBJ databases">
        <authorList>
            <person name="Lee S.D."/>
        </authorList>
    </citation>
    <scope>NUCLEOTIDE SEQUENCE [LARGE SCALE GENOMIC DNA]</scope>
    <source>
        <strain evidence="11 12">N1-5</strain>
    </source>
</reference>
<evidence type="ECO:0000256" key="9">
    <source>
        <dbReference type="SAM" id="Phobius"/>
    </source>
</evidence>
<sequence length="606" mass="63856">MTARNRRLLRRGAPALGVLLLALVPLTGDIYYQNMLIMTFVLAVLASGWNTMAGYTGYVSLGHSAFIGIGAYTAGVASAHWGVSPFLVAPLGGVAAALVALLLSVVTRRTRGPAFVIVTFALLELLGLTVRNWTSVTGGSKGLLMPLPTWGVDIQDWPFYYTLLGLLVLAVALAAGIARTKLGIGLVAIRDDEDKAAGIGISTPAYKSLAFMASAVLVGVAGAVYGYYVSFLDPGAMFDIVLSVEAVLAALMGGRGTVWGPVLGAFILEPLSEVTNSHLGGSDAGALRLVFFGGLLLAVTLLLPRGILPQAAEWLRRRRTRGATSPVGRRLADAELPATPVMRPRAQTEDTALLRLTGVSRRFGGLVAVDDCGFEVTRGSITALIGPNGSGKTTVFNLVDGTYPVTAGRIDFDGRRIDQLGPTRRTFAGIGRTYQLPRLFPSLTVLQNVAAACGEFRPGNLLRSAVSGAEAARATELLEFVGLGDYLTARATDLSYGQRKLVELAQVLMLEPQLILLDEPCAGINPTLIRRMAALIQALNRAGQTFLIVEHDMNFVLSLSDPVVVLSRGTVIAHGAPDDISADEQVREAYLGADFALDAATAGGTA</sequence>
<dbReference type="Pfam" id="PF12399">
    <property type="entry name" value="BCA_ABC_TP_C"/>
    <property type="match status" value="1"/>
</dbReference>
<dbReference type="InterPro" id="IPR001851">
    <property type="entry name" value="ABC_transp_permease"/>
</dbReference>
<evidence type="ECO:0000259" key="10">
    <source>
        <dbReference type="PROSITE" id="PS50893"/>
    </source>
</evidence>
<protein>
    <submittedName>
        <fullName evidence="11">ATP-binding cassette domain-containing protein</fullName>
    </submittedName>
</protein>
<dbReference type="PROSITE" id="PS00211">
    <property type="entry name" value="ABC_TRANSPORTER_1"/>
    <property type="match status" value="1"/>
</dbReference>
<dbReference type="InterPro" id="IPR003439">
    <property type="entry name" value="ABC_transporter-like_ATP-bd"/>
</dbReference>
<feature type="domain" description="ABC transporter" evidence="10">
    <location>
        <begin position="354"/>
        <end position="593"/>
    </location>
</feature>
<keyword evidence="7 9" id="KW-1133">Transmembrane helix</keyword>
<organism evidence="11 12">
    <name type="scientific">Streptacidiphilus cavernicola</name>
    <dbReference type="NCBI Taxonomy" id="3342716"/>
    <lineage>
        <taxon>Bacteria</taxon>
        <taxon>Bacillati</taxon>
        <taxon>Actinomycetota</taxon>
        <taxon>Actinomycetes</taxon>
        <taxon>Kitasatosporales</taxon>
        <taxon>Streptomycetaceae</taxon>
        <taxon>Streptacidiphilus</taxon>
    </lineage>
</organism>
<dbReference type="SUPFAM" id="SSF52540">
    <property type="entry name" value="P-loop containing nucleoside triphosphate hydrolases"/>
    <property type="match status" value="1"/>
</dbReference>
<keyword evidence="5" id="KW-0547">Nucleotide-binding</keyword>
<dbReference type="InterPro" id="IPR051120">
    <property type="entry name" value="ABC_AA/LPS_Transport"/>
</dbReference>
<accession>A0ABV6UVL9</accession>
<dbReference type="PROSITE" id="PS50893">
    <property type="entry name" value="ABC_TRANSPORTER_2"/>
    <property type="match status" value="1"/>
</dbReference>
<dbReference type="Gene3D" id="3.40.50.300">
    <property type="entry name" value="P-loop containing nucleotide triphosphate hydrolases"/>
    <property type="match status" value="1"/>
</dbReference>
<feature type="transmembrane region" description="Helical" evidence="9">
    <location>
        <begin position="209"/>
        <end position="228"/>
    </location>
</feature>
<feature type="transmembrane region" description="Helical" evidence="9">
    <location>
        <begin position="65"/>
        <end position="83"/>
    </location>
</feature>
<dbReference type="Pfam" id="PF02653">
    <property type="entry name" value="BPD_transp_2"/>
    <property type="match status" value="1"/>
</dbReference>
<dbReference type="GO" id="GO:0005524">
    <property type="term" value="F:ATP binding"/>
    <property type="evidence" value="ECO:0007669"/>
    <property type="project" value="UniProtKB-KW"/>
</dbReference>
<evidence type="ECO:0000256" key="8">
    <source>
        <dbReference type="ARBA" id="ARBA00023136"/>
    </source>
</evidence>
<keyword evidence="8 9" id="KW-0472">Membrane</keyword>
<dbReference type="InterPro" id="IPR017871">
    <property type="entry name" value="ABC_transporter-like_CS"/>
</dbReference>
<dbReference type="CDD" id="cd03219">
    <property type="entry name" value="ABC_Mj1267_LivG_branched"/>
    <property type="match status" value="1"/>
</dbReference>
<evidence type="ECO:0000256" key="5">
    <source>
        <dbReference type="ARBA" id="ARBA00022741"/>
    </source>
</evidence>
<dbReference type="InterPro" id="IPR043428">
    <property type="entry name" value="LivM-like"/>
</dbReference>
<dbReference type="Pfam" id="PF00005">
    <property type="entry name" value="ABC_tran"/>
    <property type="match status" value="1"/>
</dbReference>
<evidence type="ECO:0000313" key="12">
    <source>
        <dbReference type="Proteomes" id="UP001592528"/>
    </source>
</evidence>
<keyword evidence="4 9" id="KW-0812">Transmembrane</keyword>
<evidence type="ECO:0000256" key="1">
    <source>
        <dbReference type="ARBA" id="ARBA00004651"/>
    </source>
</evidence>
<comment type="caution">
    <text evidence="11">The sequence shown here is derived from an EMBL/GenBank/DDBJ whole genome shotgun (WGS) entry which is preliminary data.</text>
</comment>
<dbReference type="PANTHER" id="PTHR45772">
    <property type="entry name" value="CONSERVED COMPONENT OF ABC TRANSPORTER FOR NATURAL AMINO ACIDS-RELATED"/>
    <property type="match status" value="1"/>
</dbReference>
<keyword evidence="12" id="KW-1185">Reference proteome</keyword>
<dbReference type="Proteomes" id="UP001592528">
    <property type="component" value="Unassembled WGS sequence"/>
</dbReference>
<evidence type="ECO:0000256" key="2">
    <source>
        <dbReference type="ARBA" id="ARBA00022448"/>
    </source>
</evidence>
<dbReference type="EMBL" id="JBHEZZ010000021">
    <property type="protein sequence ID" value="MFC1405510.1"/>
    <property type="molecule type" value="Genomic_DNA"/>
</dbReference>
<evidence type="ECO:0000256" key="7">
    <source>
        <dbReference type="ARBA" id="ARBA00022989"/>
    </source>
</evidence>
<evidence type="ECO:0000256" key="6">
    <source>
        <dbReference type="ARBA" id="ARBA00022840"/>
    </source>
</evidence>
<dbReference type="InterPro" id="IPR027417">
    <property type="entry name" value="P-loop_NTPase"/>
</dbReference>